<evidence type="ECO:0000256" key="1">
    <source>
        <dbReference type="SAM" id="Phobius"/>
    </source>
</evidence>
<keyword evidence="1" id="KW-0472">Membrane</keyword>
<keyword evidence="1" id="KW-0812">Transmembrane</keyword>
<feature type="transmembrane region" description="Helical" evidence="1">
    <location>
        <begin position="75"/>
        <end position="98"/>
    </location>
</feature>
<accession>A0ABR0BG39</accession>
<evidence type="ECO:0000313" key="2">
    <source>
        <dbReference type="EMBL" id="KAK4075256.1"/>
    </source>
</evidence>
<dbReference type="Proteomes" id="UP001287286">
    <property type="component" value="Unassembled WGS sequence"/>
</dbReference>
<keyword evidence="1" id="KW-1133">Transmembrane helix</keyword>
<gene>
    <name evidence="2" type="ORF">Purlil1_12709</name>
</gene>
<keyword evidence="3" id="KW-1185">Reference proteome</keyword>
<organism evidence="2 3">
    <name type="scientific">Purpureocillium lilacinum</name>
    <name type="common">Paecilomyces lilacinus</name>
    <dbReference type="NCBI Taxonomy" id="33203"/>
    <lineage>
        <taxon>Eukaryota</taxon>
        <taxon>Fungi</taxon>
        <taxon>Dikarya</taxon>
        <taxon>Ascomycota</taxon>
        <taxon>Pezizomycotina</taxon>
        <taxon>Sordariomycetes</taxon>
        <taxon>Hypocreomycetidae</taxon>
        <taxon>Hypocreales</taxon>
        <taxon>Ophiocordycipitaceae</taxon>
        <taxon>Purpureocillium</taxon>
    </lineage>
</organism>
<name>A0ABR0BG39_PURLI</name>
<evidence type="ECO:0000313" key="3">
    <source>
        <dbReference type="Proteomes" id="UP001287286"/>
    </source>
</evidence>
<reference evidence="2 3" key="1">
    <citation type="journal article" date="2024" name="Microbiol. Resour. Announc.">
        <title>Genome annotations for the ascomycete fungi Trichoderma harzianum, Trichoderma aggressivum, and Purpureocillium lilacinum.</title>
        <authorList>
            <person name="Beijen E.P.W."/>
            <person name="Ohm R.A."/>
        </authorList>
    </citation>
    <scope>NUCLEOTIDE SEQUENCE [LARGE SCALE GENOMIC DNA]</scope>
    <source>
        <strain evidence="2 3">CBS 150709</strain>
    </source>
</reference>
<sequence>MSTVVKWRGPGARRANRVRSFMRSFPASAQVLGPGRGRRSRHIVVSYGYLRVLLLLLVALLGLFVASLLLGTVAIAARVITLAVRDIALAVHSIALVVRNVAIDTRGIALAARGITLGPPLRPAFQMKSNSPKSFIRAR</sequence>
<dbReference type="EMBL" id="JAWRVI010000124">
    <property type="protein sequence ID" value="KAK4075256.1"/>
    <property type="molecule type" value="Genomic_DNA"/>
</dbReference>
<protein>
    <submittedName>
        <fullName evidence="2">Uncharacterized protein</fullName>
    </submittedName>
</protein>
<feature type="transmembrane region" description="Helical" evidence="1">
    <location>
        <begin position="48"/>
        <end position="69"/>
    </location>
</feature>
<comment type="caution">
    <text evidence="2">The sequence shown here is derived from an EMBL/GenBank/DDBJ whole genome shotgun (WGS) entry which is preliminary data.</text>
</comment>
<proteinExistence type="predicted"/>